<accession>A0A3G6J9H3</accession>
<evidence type="ECO:0000256" key="1">
    <source>
        <dbReference type="SAM" id="MobiDB-lite"/>
    </source>
</evidence>
<keyword evidence="3" id="KW-1185">Reference proteome</keyword>
<proteinExistence type="predicted"/>
<feature type="region of interest" description="Disordered" evidence="1">
    <location>
        <begin position="1"/>
        <end position="85"/>
    </location>
</feature>
<feature type="compositionally biased region" description="Polar residues" evidence="1">
    <location>
        <begin position="63"/>
        <end position="84"/>
    </location>
</feature>
<feature type="compositionally biased region" description="Basic residues" evidence="1">
    <location>
        <begin position="24"/>
        <end position="36"/>
    </location>
</feature>
<reference evidence="2 3" key="1">
    <citation type="submission" date="2018-11" db="EMBL/GenBank/DDBJ databases">
        <authorList>
            <person name="Kleinhagauer T."/>
            <person name="Glaeser S.P."/>
            <person name="Spergser J."/>
            <person name="Ruckert C."/>
            <person name="Kaempfer P."/>
            <person name="Busse H.-J."/>
        </authorList>
    </citation>
    <scope>NUCLEOTIDE SEQUENCE [LARGE SCALE GENOMIC DNA]</scope>
    <source>
        <strain evidence="2 3">200CH</strain>
    </source>
</reference>
<protein>
    <submittedName>
        <fullName evidence="2">Uncharacterized protein</fullName>
    </submittedName>
</protein>
<evidence type="ECO:0000313" key="3">
    <source>
        <dbReference type="Proteomes" id="UP000269019"/>
    </source>
</evidence>
<dbReference type="Proteomes" id="UP000269019">
    <property type="component" value="Chromosome"/>
</dbReference>
<organism evidence="2 3">
    <name type="scientific">Corynebacterium choanae</name>
    <dbReference type="NCBI Taxonomy" id="1862358"/>
    <lineage>
        <taxon>Bacteria</taxon>
        <taxon>Bacillati</taxon>
        <taxon>Actinomycetota</taxon>
        <taxon>Actinomycetes</taxon>
        <taxon>Mycobacteriales</taxon>
        <taxon>Corynebacteriaceae</taxon>
        <taxon>Corynebacterium</taxon>
    </lineage>
</organism>
<dbReference type="AlphaFoldDB" id="A0A3G6J9H3"/>
<name>A0A3G6J9H3_9CORY</name>
<gene>
    <name evidence="2" type="ORF">CCHOA_10195</name>
</gene>
<dbReference type="EMBL" id="CP033896">
    <property type="protein sequence ID" value="AZA14422.1"/>
    <property type="molecule type" value="Genomic_DNA"/>
</dbReference>
<sequence length="97" mass="9843">MFIKVESPAAGGGGKSSGNPYSSIRKRVASSHKRIRSQQTSRQSGTTTGSGHHGNMTGIAVASNLTASSQQAPNHAPASTTGRQGSVAVCLTHLGVK</sequence>
<evidence type="ECO:0000313" key="2">
    <source>
        <dbReference type="EMBL" id="AZA14422.1"/>
    </source>
</evidence>
<dbReference type="KEGG" id="ccho:CCHOA_10195"/>
<feature type="compositionally biased region" description="Low complexity" evidence="1">
    <location>
        <begin position="37"/>
        <end position="54"/>
    </location>
</feature>